<dbReference type="EMBL" id="JBJKFK010000478">
    <property type="protein sequence ID" value="KAL3316806.1"/>
    <property type="molecule type" value="Genomic_DNA"/>
</dbReference>
<organism evidence="2 3">
    <name type="scientific">Cichlidogyrus casuarinus</name>
    <dbReference type="NCBI Taxonomy" id="1844966"/>
    <lineage>
        <taxon>Eukaryota</taxon>
        <taxon>Metazoa</taxon>
        <taxon>Spiralia</taxon>
        <taxon>Lophotrochozoa</taxon>
        <taxon>Platyhelminthes</taxon>
        <taxon>Monogenea</taxon>
        <taxon>Monopisthocotylea</taxon>
        <taxon>Dactylogyridea</taxon>
        <taxon>Ancyrocephalidae</taxon>
        <taxon>Cichlidogyrus</taxon>
    </lineage>
</organism>
<protein>
    <submittedName>
        <fullName evidence="2">Uncharacterized protein</fullName>
    </submittedName>
</protein>
<evidence type="ECO:0000256" key="1">
    <source>
        <dbReference type="SAM" id="MobiDB-lite"/>
    </source>
</evidence>
<evidence type="ECO:0000313" key="2">
    <source>
        <dbReference type="EMBL" id="KAL3316806.1"/>
    </source>
</evidence>
<name>A0ABD2QEQ3_9PLAT</name>
<feature type="region of interest" description="Disordered" evidence="1">
    <location>
        <begin position="169"/>
        <end position="188"/>
    </location>
</feature>
<comment type="caution">
    <text evidence="2">The sequence shown here is derived from an EMBL/GenBank/DDBJ whole genome shotgun (WGS) entry which is preliminary data.</text>
</comment>
<gene>
    <name evidence="2" type="ORF">Ciccas_004535</name>
</gene>
<reference evidence="2 3" key="1">
    <citation type="submission" date="2024-11" db="EMBL/GenBank/DDBJ databases">
        <title>Adaptive evolution of stress response genes in parasites aligns with host niche diversity.</title>
        <authorList>
            <person name="Hahn C."/>
            <person name="Resl P."/>
        </authorList>
    </citation>
    <scope>NUCLEOTIDE SEQUENCE [LARGE SCALE GENOMIC DNA]</scope>
    <source>
        <strain evidence="2">EGGRZ-B1_66</strain>
        <tissue evidence="2">Body</tissue>
    </source>
</reference>
<sequence length="211" mass="24625">MKACQMCFLPPWELISDFSLISFFFDGFFASRVRRSRDVLHRSRGRRHKVPNGLVAVATKMRDEQYNKQAAKRTASCGNKSHDPEDMLQQATTIIKTRHDPEIKSCYWSFSRYPIQNPMFLHQSRGNARKALKMFNHLLRLSHVITKIPTKEQRRQILETAIELDTDSSAESFLDSSSDRSPETELEDEDYEMRKWRSLYIHPTTGNLPIS</sequence>
<dbReference type="Proteomes" id="UP001626550">
    <property type="component" value="Unassembled WGS sequence"/>
</dbReference>
<dbReference type="AlphaFoldDB" id="A0ABD2QEQ3"/>
<proteinExistence type="predicted"/>
<evidence type="ECO:0000313" key="3">
    <source>
        <dbReference type="Proteomes" id="UP001626550"/>
    </source>
</evidence>
<keyword evidence="3" id="KW-1185">Reference proteome</keyword>
<accession>A0ABD2QEQ3</accession>